<dbReference type="OrthoDB" id="2676448at2759"/>
<reference evidence="1 2" key="1">
    <citation type="journal article" date="2019" name="Nat. Ecol. Evol.">
        <title>Megaphylogeny resolves global patterns of mushroom evolution.</title>
        <authorList>
            <person name="Varga T."/>
            <person name="Krizsan K."/>
            <person name="Foldi C."/>
            <person name="Dima B."/>
            <person name="Sanchez-Garcia M."/>
            <person name="Sanchez-Ramirez S."/>
            <person name="Szollosi G.J."/>
            <person name="Szarkandi J.G."/>
            <person name="Papp V."/>
            <person name="Albert L."/>
            <person name="Andreopoulos W."/>
            <person name="Angelini C."/>
            <person name="Antonin V."/>
            <person name="Barry K.W."/>
            <person name="Bougher N.L."/>
            <person name="Buchanan P."/>
            <person name="Buyck B."/>
            <person name="Bense V."/>
            <person name="Catcheside P."/>
            <person name="Chovatia M."/>
            <person name="Cooper J."/>
            <person name="Damon W."/>
            <person name="Desjardin D."/>
            <person name="Finy P."/>
            <person name="Geml J."/>
            <person name="Haridas S."/>
            <person name="Hughes K."/>
            <person name="Justo A."/>
            <person name="Karasinski D."/>
            <person name="Kautmanova I."/>
            <person name="Kiss B."/>
            <person name="Kocsube S."/>
            <person name="Kotiranta H."/>
            <person name="LaButti K.M."/>
            <person name="Lechner B.E."/>
            <person name="Liimatainen K."/>
            <person name="Lipzen A."/>
            <person name="Lukacs Z."/>
            <person name="Mihaltcheva S."/>
            <person name="Morgado L.N."/>
            <person name="Niskanen T."/>
            <person name="Noordeloos M.E."/>
            <person name="Ohm R.A."/>
            <person name="Ortiz-Santana B."/>
            <person name="Ovrebo C."/>
            <person name="Racz N."/>
            <person name="Riley R."/>
            <person name="Savchenko A."/>
            <person name="Shiryaev A."/>
            <person name="Soop K."/>
            <person name="Spirin V."/>
            <person name="Szebenyi C."/>
            <person name="Tomsovsky M."/>
            <person name="Tulloss R.E."/>
            <person name="Uehling J."/>
            <person name="Grigoriev I.V."/>
            <person name="Vagvolgyi C."/>
            <person name="Papp T."/>
            <person name="Martin F.M."/>
            <person name="Miettinen O."/>
            <person name="Hibbett D.S."/>
            <person name="Nagy L.G."/>
        </authorList>
    </citation>
    <scope>NUCLEOTIDE SEQUENCE [LARGE SCALE GENOMIC DNA]</scope>
    <source>
        <strain evidence="1 2">CBS 962.96</strain>
    </source>
</reference>
<keyword evidence="2" id="KW-1185">Reference proteome</keyword>
<evidence type="ECO:0000313" key="1">
    <source>
        <dbReference type="EMBL" id="THU96506.1"/>
    </source>
</evidence>
<name>A0A4S8M2Z2_DENBC</name>
<dbReference type="AlphaFoldDB" id="A0A4S8M2Z2"/>
<protein>
    <submittedName>
        <fullName evidence="1">Uncharacterized protein</fullName>
    </submittedName>
</protein>
<evidence type="ECO:0000313" key="2">
    <source>
        <dbReference type="Proteomes" id="UP000297245"/>
    </source>
</evidence>
<gene>
    <name evidence="1" type="ORF">K435DRAFT_858460</name>
</gene>
<accession>A0A4S8M2Z2</accession>
<sequence length="170" mass="20282">MLKPPGIQVKHYFFTVNISRAVIWEQREKVLNSQWGFGIEPITGSHQYQEALKYMTSRKYQQALETLYKLIIQRLFEMHRLNLNQTGYKMRTHISNALQKRASSIYTMVRRYNTAALALDPPRPTLDWSKPVIRETMKRHRRVLRAQEEIVRCNIELRRIHTSIVDEEKV</sequence>
<organism evidence="1 2">
    <name type="scientific">Dendrothele bispora (strain CBS 962.96)</name>
    <dbReference type="NCBI Taxonomy" id="1314807"/>
    <lineage>
        <taxon>Eukaryota</taxon>
        <taxon>Fungi</taxon>
        <taxon>Dikarya</taxon>
        <taxon>Basidiomycota</taxon>
        <taxon>Agaricomycotina</taxon>
        <taxon>Agaricomycetes</taxon>
        <taxon>Agaricomycetidae</taxon>
        <taxon>Agaricales</taxon>
        <taxon>Agaricales incertae sedis</taxon>
        <taxon>Dendrothele</taxon>
    </lineage>
</organism>
<dbReference type="Proteomes" id="UP000297245">
    <property type="component" value="Unassembled WGS sequence"/>
</dbReference>
<dbReference type="EMBL" id="ML179175">
    <property type="protein sequence ID" value="THU96506.1"/>
    <property type="molecule type" value="Genomic_DNA"/>
</dbReference>
<proteinExistence type="predicted"/>